<evidence type="ECO:0000313" key="1">
    <source>
        <dbReference type="EMBL" id="TGK36222.1"/>
    </source>
</evidence>
<evidence type="ECO:0008006" key="3">
    <source>
        <dbReference type="Google" id="ProtNLM"/>
    </source>
</evidence>
<dbReference type="Proteomes" id="UP000298277">
    <property type="component" value="Unassembled WGS sequence"/>
</dbReference>
<name>A0A5F1YH78_9LEPT</name>
<dbReference type="EMBL" id="RQFA01000024">
    <property type="protein sequence ID" value="TGK36222.1"/>
    <property type="molecule type" value="Genomic_DNA"/>
</dbReference>
<proteinExistence type="predicted"/>
<sequence length="194" mass="22303">MDVSIMDCKSMSEELLHRIKSFVSSVYSDAGYSETPWKNQNYDPWSTWFWVEVRGELLAAMRIVEKTPDNIIPLEKAVIYGIKNPFLHYAVLEENVADWNAVAFKSSREGVLAAKKTFRTVAKFCADKGYYIVYGMYNPELSGIENLYLREGAEISDRYPAYCYFPGFNLKGELSKFNVIELRKDSLQKIASKL</sequence>
<reference evidence="1" key="1">
    <citation type="journal article" date="2019" name="PLoS Negl. Trop. Dis.">
        <title>Revisiting the worldwide diversity of Leptospira species in the environment.</title>
        <authorList>
            <person name="Vincent A.T."/>
            <person name="Schiettekatte O."/>
            <person name="Bourhy P."/>
            <person name="Veyrier F.J."/>
            <person name="Picardeau M."/>
        </authorList>
    </citation>
    <scope>NUCLEOTIDE SEQUENCE [LARGE SCALE GENOMIC DNA]</scope>
    <source>
        <strain evidence="1">201800299</strain>
    </source>
</reference>
<dbReference type="OrthoDB" id="344994at2"/>
<evidence type="ECO:0000313" key="2">
    <source>
        <dbReference type="Proteomes" id="UP000298277"/>
    </source>
</evidence>
<dbReference type="AlphaFoldDB" id="A0A5F1YH78"/>
<protein>
    <recommendedName>
        <fullName evidence="3">GNAT family N-acetyltransferase</fullName>
    </recommendedName>
</protein>
<organism evidence="1 2">
    <name type="scientific">Leptospira gomenensis</name>
    <dbReference type="NCBI Taxonomy" id="2484974"/>
    <lineage>
        <taxon>Bacteria</taxon>
        <taxon>Pseudomonadati</taxon>
        <taxon>Spirochaetota</taxon>
        <taxon>Spirochaetia</taxon>
        <taxon>Leptospirales</taxon>
        <taxon>Leptospiraceae</taxon>
        <taxon>Leptospira</taxon>
    </lineage>
</organism>
<dbReference type="RefSeq" id="WP_135595565.1">
    <property type="nucleotide sequence ID" value="NZ_RQEZ01000086.1"/>
</dbReference>
<dbReference type="NCBIfam" id="NF047533">
    <property type="entry name" value="LBL_2463_fam"/>
    <property type="match status" value="1"/>
</dbReference>
<comment type="caution">
    <text evidence="1">The sequence shown here is derived from an EMBL/GenBank/DDBJ whole genome shotgun (WGS) entry which is preliminary data.</text>
</comment>
<gene>
    <name evidence="1" type="ORF">EHQ17_04630</name>
</gene>
<accession>A0A5F1YH78</accession>
<keyword evidence="2" id="KW-1185">Reference proteome</keyword>